<dbReference type="EMBL" id="JBHUII010000001">
    <property type="protein sequence ID" value="MFD2204081.1"/>
    <property type="molecule type" value="Genomic_DNA"/>
</dbReference>
<evidence type="ECO:0000313" key="2">
    <source>
        <dbReference type="EMBL" id="MFD2204081.1"/>
    </source>
</evidence>
<keyword evidence="1" id="KW-0812">Transmembrane</keyword>
<evidence type="ECO:0000313" key="3">
    <source>
        <dbReference type="Proteomes" id="UP001597294"/>
    </source>
</evidence>
<comment type="caution">
    <text evidence="2">The sequence shown here is derived from an EMBL/GenBank/DDBJ whole genome shotgun (WGS) entry which is preliminary data.</text>
</comment>
<keyword evidence="1" id="KW-0472">Membrane</keyword>
<protein>
    <submittedName>
        <fullName evidence="2">Uncharacterized protein</fullName>
    </submittedName>
</protein>
<name>A0ABW5BFY8_9PROT</name>
<keyword evidence="3" id="KW-1185">Reference proteome</keyword>
<keyword evidence="1" id="KW-1133">Transmembrane helix</keyword>
<organism evidence="2 3">
    <name type="scientific">Kiloniella antarctica</name>
    <dbReference type="NCBI Taxonomy" id="1550907"/>
    <lineage>
        <taxon>Bacteria</taxon>
        <taxon>Pseudomonadati</taxon>
        <taxon>Pseudomonadota</taxon>
        <taxon>Alphaproteobacteria</taxon>
        <taxon>Rhodospirillales</taxon>
        <taxon>Kiloniellaceae</taxon>
        <taxon>Kiloniella</taxon>
    </lineage>
</organism>
<reference evidence="3" key="1">
    <citation type="journal article" date="2019" name="Int. J. Syst. Evol. Microbiol.">
        <title>The Global Catalogue of Microorganisms (GCM) 10K type strain sequencing project: providing services to taxonomists for standard genome sequencing and annotation.</title>
        <authorList>
            <consortium name="The Broad Institute Genomics Platform"/>
            <consortium name="The Broad Institute Genome Sequencing Center for Infectious Disease"/>
            <person name="Wu L."/>
            <person name="Ma J."/>
        </authorList>
    </citation>
    <scope>NUCLEOTIDE SEQUENCE [LARGE SCALE GENOMIC DNA]</scope>
    <source>
        <strain evidence="3">CGMCC 4.7192</strain>
    </source>
</reference>
<gene>
    <name evidence="2" type="ORF">ACFSKO_00565</name>
</gene>
<dbReference type="Proteomes" id="UP001597294">
    <property type="component" value="Unassembled WGS sequence"/>
</dbReference>
<sequence>MKAIKIAVIAMSVLLVVGFGVVIYTISTRVSDGTLSKSSVKTPVEAVSAETSKPDLYSVFGKSSIKISPGCRLVDAELQSGNVLMRFDGAVERGCQKVMLFSSKTGALLGEWFVANSASNP</sequence>
<accession>A0ABW5BFY8</accession>
<dbReference type="RefSeq" id="WP_380247285.1">
    <property type="nucleotide sequence ID" value="NZ_JBHUII010000001.1"/>
</dbReference>
<feature type="transmembrane region" description="Helical" evidence="1">
    <location>
        <begin position="6"/>
        <end position="27"/>
    </location>
</feature>
<proteinExistence type="predicted"/>
<evidence type="ECO:0000256" key="1">
    <source>
        <dbReference type="SAM" id="Phobius"/>
    </source>
</evidence>